<organism evidence="2 3">
    <name type="scientific">Allorhodopirellula solitaria</name>
    <dbReference type="NCBI Taxonomy" id="2527987"/>
    <lineage>
        <taxon>Bacteria</taxon>
        <taxon>Pseudomonadati</taxon>
        <taxon>Planctomycetota</taxon>
        <taxon>Planctomycetia</taxon>
        <taxon>Pirellulales</taxon>
        <taxon>Pirellulaceae</taxon>
        <taxon>Allorhodopirellula</taxon>
    </lineage>
</organism>
<evidence type="ECO:0000313" key="2">
    <source>
        <dbReference type="EMBL" id="TWT65345.1"/>
    </source>
</evidence>
<comment type="caution">
    <text evidence="2">The sequence shown here is derived from an EMBL/GenBank/DDBJ whole genome shotgun (WGS) entry which is preliminary data.</text>
</comment>
<accession>A0A5C5XTJ9</accession>
<evidence type="ECO:0000313" key="3">
    <source>
        <dbReference type="Proteomes" id="UP000318053"/>
    </source>
</evidence>
<dbReference type="AlphaFoldDB" id="A0A5C5XTJ9"/>
<keyword evidence="3" id="KW-1185">Reference proteome</keyword>
<feature type="region of interest" description="Disordered" evidence="1">
    <location>
        <begin position="50"/>
        <end position="75"/>
    </location>
</feature>
<dbReference type="Proteomes" id="UP000318053">
    <property type="component" value="Unassembled WGS sequence"/>
</dbReference>
<evidence type="ECO:0000256" key="1">
    <source>
        <dbReference type="SAM" id="MobiDB-lite"/>
    </source>
</evidence>
<proteinExistence type="predicted"/>
<dbReference type="EMBL" id="SJPK01000007">
    <property type="protein sequence ID" value="TWT65345.1"/>
    <property type="molecule type" value="Genomic_DNA"/>
</dbReference>
<gene>
    <name evidence="2" type="ORF">CA85_32570</name>
</gene>
<dbReference type="RefSeq" id="WP_146392176.1">
    <property type="nucleotide sequence ID" value="NZ_SJPK01000007.1"/>
</dbReference>
<reference evidence="2 3" key="1">
    <citation type="submission" date="2019-02" db="EMBL/GenBank/DDBJ databases">
        <title>Deep-cultivation of Planctomycetes and their phenomic and genomic characterization uncovers novel biology.</title>
        <authorList>
            <person name="Wiegand S."/>
            <person name="Jogler M."/>
            <person name="Boedeker C."/>
            <person name="Pinto D."/>
            <person name="Vollmers J."/>
            <person name="Rivas-Marin E."/>
            <person name="Kohn T."/>
            <person name="Peeters S.H."/>
            <person name="Heuer A."/>
            <person name="Rast P."/>
            <person name="Oberbeckmann S."/>
            <person name="Bunk B."/>
            <person name="Jeske O."/>
            <person name="Meyerdierks A."/>
            <person name="Storesund J.E."/>
            <person name="Kallscheuer N."/>
            <person name="Luecker S."/>
            <person name="Lage O.M."/>
            <person name="Pohl T."/>
            <person name="Merkel B.J."/>
            <person name="Hornburger P."/>
            <person name="Mueller R.-W."/>
            <person name="Bruemmer F."/>
            <person name="Labrenz M."/>
            <person name="Spormann A.M."/>
            <person name="Op Den Camp H."/>
            <person name="Overmann J."/>
            <person name="Amann R."/>
            <person name="Jetten M.S.M."/>
            <person name="Mascher T."/>
            <person name="Medema M.H."/>
            <person name="Devos D.P."/>
            <person name="Kaster A.-K."/>
            <person name="Ovreas L."/>
            <person name="Rohde M."/>
            <person name="Galperin M.Y."/>
            <person name="Jogler C."/>
        </authorList>
    </citation>
    <scope>NUCLEOTIDE SEQUENCE [LARGE SCALE GENOMIC DNA]</scope>
    <source>
        <strain evidence="2 3">CA85</strain>
    </source>
</reference>
<protein>
    <submittedName>
        <fullName evidence="2">Uncharacterized protein</fullName>
    </submittedName>
</protein>
<sequence>MRLPILLVVFSLVIVGRSAGAGVIVDMPVEREQVAGDGEPVLVIVSSADDPVSPPLEIDHRGPDSMEGLATMSESSVAPSATLPSGIAIGSKGPLLWRVEWGNFHLPPPPDLDGLLKPS</sequence>
<name>A0A5C5XTJ9_9BACT</name>